<dbReference type="STRING" id="1182544.W9W7A4"/>
<evidence type="ECO:0000313" key="8">
    <source>
        <dbReference type="Proteomes" id="UP000019473"/>
    </source>
</evidence>
<dbReference type="OrthoDB" id="691673at2759"/>
<dbReference type="CDD" id="cd00609">
    <property type="entry name" value="AAT_like"/>
    <property type="match status" value="1"/>
</dbReference>
<dbReference type="Pfam" id="PF00155">
    <property type="entry name" value="Aminotran_1_2"/>
    <property type="match status" value="1"/>
</dbReference>
<proteinExistence type="inferred from homology"/>
<dbReference type="PANTHER" id="PTHR42790:SF1">
    <property type="entry name" value="AROMATIC AMINO ACID AMINOTRANSFERASE, HYPOTHETICAL (EUROFUNG)"/>
    <property type="match status" value="1"/>
</dbReference>
<keyword evidence="4" id="KW-0808">Transferase</keyword>
<evidence type="ECO:0000259" key="6">
    <source>
        <dbReference type="Pfam" id="PF00155"/>
    </source>
</evidence>
<reference evidence="7 8" key="1">
    <citation type="submission" date="2013-03" db="EMBL/GenBank/DDBJ databases">
        <title>The Genome Sequence of Cladophialophora yegresii CBS 114405.</title>
        <authorList>
            <consortium name="The Broad Institute Genomics Platform"/>
            <person name="Cuomo C."/>
            <person name="de Hoog S."/>
            <person name="Gorbushina A."/>
            <person name="Walker B."/>
            <person name="Young S.K."/>
            <person name="Zeng Q."/>
            <person name="Gargeya S."/>
            <person name="Fitzgerald M."/>
            <person name="Haas B."/>
            <person name="Abouelleil A."/>
            <person name="Allen A.W."/>
            <person name="Alvarado L."/>
            <person name="Arachchi H.M."/>
            <person name="Berlin A.M."/>
            <person name="Chapman S.B."/>
            <person name="Gainer-Dewar J."/>
            <person name="Goldberg J."/>
            <person name="Griggs A."/>
            <person name="Gujja S."/>
            <person name="Hansen M."/>
            <person name="Howarth C."/>
            <person name="Imamovic A."/>
            <person name="Ireland A."/>
            <person name="Larimer J."/>
            <person name="McCowan C."/>
            <person name="Murphy C."/>
            <person name="Pearson M."/>
            <person name="Poon T.W."/>
            <person name="Priest M."/>
            <person name="Roberts A."/>
            <person name="Saif S."/>
            <person name="Shea T."/>
            <person name="Sisk P."/>
            <person name="Sykes S."/>
            <person name="Wortman J."/>
            <person name="Nusbaum C."/>
            <person name="Birren B."/>
        </authorList>
    </citation>
    <scope>NUCLEOTIDE SEQUENCE [LARGE SCALE GENOMIC DNA]</scope>
    <source>
        <strain evidence="7 8">CBS 114405</strain>
    </source>
</reference>
<dbReference type="Proteomes" id="UP000019473">
    <property type="component" value="Unassembled WGS sequence"/>
</dbReference>
<dbReference type="SUPFAM" id="SSF53383">
    <property type="entry name" value="PLP-dependent transferases"/>
    <property type="match status" value="1"/>
</dbReference>
<feature type="domain" description="Aminotransferase class I/classII large" evidence="6">
    <location>
        <begin position="107"/>
        <end position="397"/>
    </location>
</feature>
<name>W9W7A4_9EURO</name>
<comment type="similarity">
    <text evidence="2">Belongs to the class-I pyridoxal-phosphate-dependent aminotransferase family.</text>
</comment>
<dbReference type="GO" id="GO:0008483">
    <property type="term" value="F:transaminase activity"/>
    <property type="evidence" value="ECO:0007669"/>
    <property type="project" value="UniProtKB-KW"/>
</dbReference>
<evidence type="ECO:0000313" key="7">
    <source>
        <dbReference type="EMBL" id="EXJ60411.1"/>
    </source>
</evidence>
<keyword evidence="3" id="KW-0032">Aminotransferase</keyword>
<dbReference type="InterPro" id="IPR015421">
    <property type="entry name" value="PyrdxlP-dep_Trfase_major"/>
</dbReference>
<comment type="caution">
    <text evidence="7">The sequence shown here is derived from an EMBL/GenBank/DDBJ whole genome shotgun (WGS) entry which is preliminary data.</text>
</comment>
<dbReference type="GeneID" id="19179149"/>
<dbReference type="AlphaFoldDB" id="W9W7A4"/>
<accession>W9W7A4</accession>
<evidence type="ECO:0000256" key="2">
    <source>
        <dbReference type="ARBA" id="ARBA00007441"/>
    </source>
</evidence>
<protein>
    <recommendedName>
        <fullName evidence="6">Aminotransferase class I/classII large domain-containing protein</fullName>
    </recommendedName>
</protein>
<dbReference type="GO" id="GO:1901605">
    <property type="term" value="P:alpha-amino acid metabolic process"/>
    <property type="evidence" value="ECO:0007669"/>
    <property type="project" value="TreeGrafter"/>
</dbReference>
<dbReference type="RefSeq" id="XP_007756764.1">
    <property type="nucleotide sequence ID" value="XM_007758574.1"/>
</dbReference>
<organism evidence="7 8">
    <name type="scientific">Cladophialophora yegresii CBS 114405</name>
    <dbReference type="NCBI Taxonomy" id="1182544"/>
    <lineage>
        <taxon>Eukaryota</taxon>
        <taxon>Fungi</taxon>
        <taxon>Dikarya</taxon>
        <taxon>Ascomycota</taxon>
        <taxon>Pezizomycotina</taxon>
        <taxon>Eurotiomycetes</taxon>
        <taxon>Chaetothyriomycetidae</taxon>
        <taxon>Chaetothyriales</taxon>
        <taxon>Herpotrichiellaceae</taxon>
        <taxon>Cladophialophora</taxon>
    </lineage>
</organism>
<evidence type="ECO:0000256" key="4">
    <source>
        <dbReference type="ARBA" id="ARBA00022679"/>
    </source>
</evidence>
<dbReference type="PANTHER" id="PTHR42790">
    <property type="entry name" value="AMINOTRANSFERASE"/>
    <property type="match status" value="1"/>
</dbReference>
<keyword evidence="8" id="KW-1185">Reference proteome</keyword>
<comment type="cofactor">
    <cofactor evidence="1">
        <name>pyridoxal 5'-phosphate</name>
        <dbReference type="ChEBI" id="CHEBI:597326"/>
    </cofactor>
</comment>
<dbReference type="InterPro" id="IPR004839">
    <property type="entry name" value="Aminotransferase_I/II_large"/>
</dbReference>
<dbReference type="HOGENOM" id="CLU_017584_0_5_1"/>
<dbReference type="eggNOG" id="KOG0634">
    <property type="taxonomic scope" value="Eukaryota"/>
</dbReference>
<evidence type="ECO:0000256" key="1">
    <source>
        <dbReference type="ARBA" id="ARBA00001933"/>
    </source>
</evidence>
<evidence type="ECO:0000256" key="3">
    <source>
        <dbReference type="ARBA" id="ARBA00022576"/>
    </source>
</evidence>
<dbReference type="InterPro" id="IPR015424">
    <property type="entry name" value="PyrdxlP-dep_Trfase"/>
</dbReference>
<evidence type="ECO:0000256" key="5">
    <source>
        <dbReference type="ARBA" id="ARBA00022898"/>
    </source>
</evidence>
<dbReference type="EMBL" id="AMGW01000003">
    <property type="protein sequence ID" value="EXJ60411.1"/>
    <property type="molecule type" value="Genomic_DNA"/>
</dbReference>
<keyword evidence="5" id="KW-0663">Pyridoxal phosphate</keyword>
<sequence length="628" mass="70566">MATVMEKPAPRDMSHHYSRVTNRRAASQMKQFYKYFAIPGIGNLAGGLPNPSYFPYDTLEAQTAVPDRFKPTPNKPIDPPASWEPPTASRVLVPHDSAETNILRKIDLTTALQYGTAQGYPPLYTFIRSFTQTNLHPNVPYKGGPEVILTCGSTDGFAKTIECFSNVWDEERDWIREREGILCEEFAYMNAIQAARPRGLNVVPVAIDDEGMMAYGKGGLQDVLVKWDKNQGKRPHLMYTVTMGQNPTSGLLSLQRRKEIYGLCQKYDIIIVEDDPYWYLQYPSANELSLEARGKVISENFPIGPHNYNTHSGGKSSGFPFLDSLVPSYLAVDVDGRVVRLDTFSKTVAPGCRLGWVTAQPAVVERILRITETSTQQPSGFVQSMIAELLMGPSAKGDAGKGGSKDGSGWKADGWIRWLEGLRGNYERRMQLMASTLEEGKHLIQDSKPKSNAFAPDDVEYEVVHKTQMYDFVHPMAGMFLWLHARFETHPLFNEIDHERLYRALWILLTTEPYLVLVAPGQMFSPTPEIAKEKGWQYYRLCFAAVDDDVIKKHSDNIVAAFRHFWTIEDVKEIDRLIDGDDESLEARLGELAMQNQVSSNESSSPFSKPPTLTQTLQGSFATNPIIC</sequence>
<dbReference type="VEuPathDB" id="FungiDB:A1O7_04563"/>
<dbReference type="GO" id="GO:0030170">
    <property type="term" value="F:pyridoxal phosphate binding"/>
    <property type="evidence" value="ECO:0007669"/>
    <property type="project" value="InterPro"/>
</dbReference>
<dbReference type="InterPro" id="IPR050859">
    <property type="entry name" value="Class-I_PLP-dep_aminotransf"/>
</dbReference>
<gene>
    <name evidence="7" type="ORF">A1O7_04563</name>
</gene>
<dbReference type="Gene3D" id="3.40.640.10">
    <property type="entry name" value="Type I PLP-dependent aspartate aminotransferase-like (Major domain)"/>
    <property type="match status" value="1"/>
</dbReference>